<feature type="chain" id="PRO_5012929759" evidence="1">
    <location>
        <begin position="27"/>
        <end position="373"/>
    </location>
</feature>
<dbReference type="RefSeq" id="WP_074205654.1">
    <property type="nucleotide sequence ID" value="NZ_FSQW01000002.1"/>
</dbReference>
<gene>
    <name evidence="2" type="ORF">SAMN02745824_2658</name>
</gene>
<evidence type="ECO:0000313" key="3">
    <source>
        <dbReference type="Proteomes" id="UP000185192"/>
    </source>
</evidence>
<protein>
    <submittedName>
        <fullName evidence="2">Conserved repeat domain-containing protein</fullName>
    </submittedName>
</protein>
<dbReference type="Proteomes" id="UP000185192">
    <property type="component" value="Unassembled WGS sequence"/>
</dbReference>
<keyword evidence="1" id="KW-0732">Signal</keyword>
<accession>A0A1N6G393</accession>
<reference evidence="3" key="1">
    <citation type="submission" date="2016-11" db="EMBL/GenBank/DDBJ databases">
        <authorList>
            <person name="Varghese N."/>
            <person name="Submissions S."/>
        </authorList>
    </citation>
    <scope>NUCLEOTIDE SEQUENCE [LARGE SCALE GENOMIC DNA]</scope>
    <source>
        <strain evidence="3">DSM 22363</strain>
    </source>
</reference>
<dbReference type="AlphaFoldDB" id="A0A1N6G393"/>
<feature type="signal peptide" evidence="1">
    <location>
        <begin position="1"/>
        <end position="26"/>
    </location>
</feature>
<proteinExistence type="predicted"/>
<sequence length="373" mass="37328">MTSKLRFLVTTGTISAAMLGANPAFAAGTSAGDTITNSVSVAYEVGGVAQTAETDSDTFTVDRKLDMTIAETDGAARPVFPGQTAADSPGNPPAYLTFTVTNDSNDEVDFALSATQLTTGTATPFSGTDDFDVSSLQIFVDSNGNGVYDAGVDTATFIDELGEDLSVEVFIVGDIPVSAVNGDSSGITLTASIRQGNDGVTGGAIGGAYSDDSGSANTEDGTVNAANIDNVFVNISDSATDNFVIDSANIAVAKTSTVLWDPINGSTNPKSIPGAVVEYCIAVTNSSTTTAATNVAITDNISALDVSFYGTTIPSGPATIPTANGVISATACDGTGTNADASGLGESGGTISGNLGDVAASSTETLLFRVTVD</sequence>
<name>A0A1N6G393_9SPHN</name>
<evidence type="ECO:0000313" key="2">
    <source>
        <dbReference type="EMBL" id="SIO02009.1"/>
    </source>
</evidence>
<keyword evidence="3" id="KW-1185">Reference proteome</keyword>
<dbReference type="OrthoDB" id="5400913at2"/>
<dbReference type="STRING" id="1123272.SAMN02745824_2658"/>
<organism evidence="2 3">
    <name type="scientific">Parasphingorhabdus marina DSM 22363</name>
    <dbReference type="NCBI Taxonomy" id="1123272"/>
    <lineage>
        <taxon>Bacteria</taxon>
        <taxon>Pseudomonadati</taxon>
        <taxon>Pseudomonadota</taxon>
        <taxon>Alphaproteobacteria</taxon>
        <taxon>Sphingomonadales</taxon>
        <taxon>Sphingomonadaceae</taxon>
        <taxon>Parasphingorhabdus</taxon>
    </lineage>
</organism>
<dbReference type="EMBL" id="FSQW01000002">
    <property type="protein sequence ID" value="SIO02009.1"/>
    <property type="molecule type" value="Genomic_DNA"/>
</dbReference>
<evidence type="ECO:0000256" key="1">
    <source>
        <dbReference type="SAM" id="SignalP"/>
    </source>
</evidence>